<name>A0A1M5RLR4_9BACT</name>
<organism evidence="2 3">
    <name type="scientific">Chryseolinea serpens</name>
    <dbReference type="NCBI Taxonomy" id="947013"/>
    <lineage>
        <taxon>Bacteria</taxon>
        <taxon>Pseudomonadati</taxon>
        <taxon>Bacteroidota</taxon>
        <taxon>Cytophagia</taxon>
        <taxon>Cytophagales</taxon>
        <taxon>Fulvivirgaceae</taxon>
        <taxon>Chryseolinea</taxon>
    </lineage>
</organism>
<evidence type="ECO:0000256" key="1">
    <source>
        <dbReference type="SAM" id="Phobius"/>
    </source>
</evidence>
<dbReference type="InterPro" id="IPR007163">
    <property type="entry name" value="VCA0040-like"/>
</dbReference>
<feature type="transmembrane region" description="Helical" evidence="1">
    <location>
        <begin position="284"/>
        <end position="301"/>
    </location>
</feature>
<evidence type="ECO:0000313" key="2">
    <source>
        <dbReference type="EMBL" id="SHH27099.1"/>
    </source>
</evidence>
<reference evidence="2 3" key="1">
    <citation type="submission" date="2016-11" db="EMBL/GenBank/DDBJ databases">
        <authorList>
            <person name="Jaros S."/>
            <person name="Januszkiewicz K."/>
            <person name="Wedrychowicz H."/>
        </authorList>
    </citation>
    <scope>NUCLEOTIDE SEQUENCE [LARGE SCALE GENOMIC DNA]</scope>
    <source>
        <strain evidence="2 3">DSM 24574</strain>
    </source>
</reference>
<keyword evidence="3" id="KW-1185">Reference proteome</keyword>
<gene>
    <name evidence="2" type="ORF">SAMN04488109_3459</name>
</gene>
<keyword evidence="1" id="KW-0812">Transmembrane</keyword>
<proteinExistence type="predicted"/>
<evidence type="ECO:0000313" key="3">
    <source>
        <dbReference type="Proteomes" id="UP000184212"/>
    </source>
</evidence>
<dbReference type="STRING" id="947013.SAMN04488109_3459"/>
<sequence length="312" mass="34130">MRRPKDYILLYLKGISMGATDVIPGVSGGTTALLTGIYNELISSLQAIDWKALQMLKNRDFSGFWEKINGSFLLTIFLGIITSIFTAAKGMIYLSTRHPVATSAFFFGLTAISVTLMLREIKKWNGGIVLALAAGTAIAYGLSILPAFHTPDALWLAFFAGMVGACGMLLPGISGGFILLIIGKYRYIINAITNFDLPMLLVFSLGCVAGLLGFSRILGWVVDNYHGATVALLAGLMLGTLNKLWPWRQVMEFVTNNRGQQVPVWDKSILPWHYVAVTGKDPQVFQAILMMAIGVFIMVLVEKISARLKTKL</sequence>
<feature type="transmembrane region" description="Helical" evidence="1">
    <location>
        <begin position="100"/>
        <end position="118"/>
    </location>
</feature>
<dbReference type="OrthoDB" id="9793746at2"/>
<dbReference type="PANTHER" id="PTHR37308:SF1">
    <property type="entry name" value="POLYPRENYL-PHOSPHATE TRANSPORTER"/>
    <property type="match status" value="1"/>
</dbReference>
<keyword evidence="1" id="KW-1133">Transmembrane helix</keyword>
<protein>
    <submittedName>
        <fullName evidence="2">Putative membrane protein</fullName>
    </submittedName>
</protein>
<feature type="transmembrane region" description="Helical" evidence="1">
    <location>
        <begin position="195"/>
        <end position="214"/>
    </location>
</feature>
<feature type="transmembrane region" description="Helical" evidence="1">
    <location>
        <begin position="154"/>
        <end position="183"/>
    </location>
</feature>
<dbReference type="Proteomes" id="UP000184212">
    <property type="component" value="Unassembled WGS sequence"/>
</dbReference>
<feature type="transmembrane region" description="Helical" evidence="1">
    <location>
        <begin position="72"/>
        <end position="94"/>
    </location>
</feature>
<feature type="transmembrane region" description="Helical" evidence="1">
    <location>
        <begin position="127"/>
        <end position="148"/>
    </location>
</feature>
<dbReference type="EMBL" id="FQWQ01000002">
    <property type="protein sequence ID" value="SHH27099.1"/>
    <property type="molecule type" value="Genomic_DNA"/>
</dbReference>
<keyword evidence="1" id="KW-0472">Membrane</keyword>
<dbReference type="PANTHER" id="PTHR37308">
    <property type="entry name" value="INTEGRAL MEMBRANE PROTEIN"/>
    <property type="match status" value="1"/>
</dbReference>
<dbReference type="RefSeq" id="WP_073136332.1">
    <property type="nucleotide sequence ID" value="NZ_FQWQ01000002.1"/>
</dbReference>
<dbReference type="AlphaFoldDB" id="A0A1M5RLR4"/>
<accession>A0A1M5RLR4</accession>
<dbReference type="Pfam" id="PF04018">
    <property type="entry name" value="VCA0040-like"/>
    <property type="match status" value="1"/>
</dbReference>